<evidence type="ECO:0008006" key="4">
    <source>
        <dbReference type="Google" id="ProtNLM"/>
    </source>
</evidence>
<evidence type="ECO:0000313" key="3">
    <source>
        <dbReference type="Proteomes" id="UP000183994"/>
    </source>
</evidence>
<dbReference type="InterPro" id="IPR010412">
    <property type="entry name" value="DUF1007"/>
</dbReference>
<evidence type="ECO:0000256" key="1">
    <source>
        <dbReference type="SAM" id="SignalP"/>
    </source>
</evidence>
<dbReference type="RefSeq" id="WP_073477736.1">
    <property type="nucleotide sequence ID" value="NZ_FQZU01000027.1"/>
</dbReference>
<reference evidence="3" key="1">
    <citation type="submission" date="2016-11" db="EMBL/GenBank/DDBJ databases">
        <authorList>
            <person name="Varghese N."/>
            <person name="Submissions S."/>
        </authorList>
    </citation>
    <scope>NUCLEOTIDE SEQUENCE [LARGE SCALE GENOMIC DNA]</scope>
    <source>
        <strain evidence="3">DSM 16219</strain>
    </source>
</reference>
<dbReference type="OrthoDB" id="1679673at2"/>
<gene>
    <name evidence="2" type="ORF">SAMN02745216_03698</name>
</gene>
<feature type="chain" id="PRO_5012793822" description="DUF1007 family protein" evidence="1">
    <location>
        <begin position="30"/>
        <end position="205"/>
    </location>
</feature>
<accession>A0A1M6TJF7</accession>
<organism evidence="2 3">
    <name type="scientific">Desulfatibacillum alkenivorans DSM 16219</name>
    <dbReference type="NCBI Taxonomy" id="1121393"/>
    <lineage>
        <taxon>Bacteria</taxon>
        <taxon>Pseudomonadati</taxon>
        <taxon>Thermodesulfobacteriota</taxon>
        <taxon>Desulfobacteria</taxon>
        <taxon>Desulfobacterales</taxon>
        <taxon>Desulfatibacillaceae</taxon>
        <taxon>Desulfatibacillum</taxon>
    </lineage>
</organism>
<dbReference type="STRING" id="1121393.SAMN02745216_03698"/>
<dbReference type="EMBL" id="FQZU01000027">
    <property type="protein sequence ID" value="SHK57026.1"/>
    <property type="molecule type" value="Genomic_DNA"/>
</dbReference>
<evidence type="ECO:0000313" key="2">
    <source>
        <dbReference type="EMBL" id="SHK57026.1"/>
    </source>
</evidence>
<protein>
    <recommendedName>
        <fullName evidence="4">DUF1007 family protein</fullName>
    </recommendedName>
</protein>
<keyword evidence="1" id="KW-0732">Signal</keyword>
<dbReference type="Proteomes" id="UP000183994">
    <property type="component" value="Unassembled WGS sequence"/>
</dbReference>
<proteinExistence type="predicted"/>
<dbReference type="Pfam" id="PF06226">
    <property type="entry name" value="DUF1007"/>
    <property type="match status" value="1"/>
</dbReference>
<dbReference type="AlphaFoldDB" id="A0A1M6TJF7"/>
<sequence length="205" mass="23991">MPRFFKFCSKTAAGLVLACLFLLPSLVSAHPHVFVENKIEIVFDEAGLAGFRSTWVFDEMFTIVILEDMLEISDYAMKPEHIPMIKEQAFDHLKEHHYFTEISVNKEPFKAQFVKDFNARLDGEKLVYDFFIPCHVKAITSWKTVTIAQYDPTFYSALTFAEKPISVTNGERFLIEHKTEVNQDKSYYFGMLHPWETEIRFRLKE</sequence>
<feature type="signal peptide" evidence="1">
    <location>
        <begin position="1"/>
        <end position="29"/>
    </location>
</feature>
<keyword evidence="3" id="KW-1185">Reference proteome</keyword>
<name>A0A1M6TJF7_9BACT</name>